<dbReference type="SUPFAM" id="SSF158472">
    <property type="entry name" value="HAMP domain-like"/>
    <property type="match status" value="1"/>
</dbReference>
<name>A0A0C5VNN1_9GAMM</name>
<protein>
    <submittedName>
        <fullName evidence="4">Adenylate cyclase, family 3 (Some protein containing HAMP domain)</fullName>
        <ecNumber evidence="4">4.6.1.1</ecNumber>
    </submittedName>
</protein>
<sequence>MVLSILFVASGHIVSRQQQLIEQQFTDGASTTIQQLASNAVELVFTEDQLALNSLVSSTTGLEQILGTAILNREGITIASAGITPNDGFLPLDDPFLPNGYEYRWPNLTDSNALVSYVYPVTFKSIVGGYALITMSRAQLERTKNDVYWSQVSTAIVLAALITLVTVLISRKFAKPIDALVEATKAIQEGKYGYRIRSRHRGEFHQVVDSFNKMAEGIEQKIRVESAFNRFVSSRVAEKYIRDADSIELGGQIVNASVLFVDIVGYTALSESMPPQQMAKLLNELFEFFSFAANQTGGMVDKYIGDCAMLVFGAPEKNKNHHLSAVYCALLIRSMMQQFNRRREKQGLDAVEVRVGISSGEMLAGILGSSDRVQYTVIGDPVNLSSRLCALAPVGGIIVDTQFFQYANIDDDIEYRPYRSVLVKGKKLPVETIEIISIKGHWQRSIDLTCKKLIS</sequence>
<dbReference type="KEGG" id="gsn:YC6258_04238"/>
<dbReference type="STRING" id="1445510.YC6258_04238"/>
<dbReference type="InterPro" id="IPR001054">
    <property type="entry name" value="A/G_cyclase"/>
</dbReference>
<dbReference type="Pfam" id="PF00672">
    <property type="entry name" value="HAMP"/>
    <property type="match status" value="1"/>
</dbReference>
<dbReference type="SUPFAM" id="SSF55073">
    <property type="entry name" value="Nucleotide cyclase"/>
    <property type="match status" value="1"/>
</dbReference>
<feature type="domain" description="HAMP" evidence="3">
    <location>
        <begin position="171"/>
        <end position="223"/>
    </location>
</feature>
<evidence type="ECO:0000256" key="1">
    <source>
        <dbReference type="SAM" id="Phobius"/>
    </source>
</evidence>
<dbReference type="CDD" id="cd06225">
    <property type="entry name" value="HAMP"/>
    <property type="match status" value="1"/>
</dbReference>
<feature type="domain" description="Guanylate cyclase" evidence="2">
    <location>
        <begin position="257"/>
        <end position="389"/>
    </location>
</feature>
<dbReference type="InterPro" id="IPR029787">
    <property type="entry name" value="Nucleotide_cyclase"/>
</dbReference>
<feature type="transmembrane region" description="Helical" evidence="1">
    <location>
        <begin position="148"/>
        <end position="169"/>
    </location>
</feature>
<dbReference type="GO" id="GO:0009190">
    <property type="term" value="P:cyclic nucleotide biosynthetic process"/>
    <property type="evidence" value="ECO:0007669"/>
    <property type="project" value="InterPro"/>
</dbReference>
<evidence type="ECO:0000313" key="5">
    <source>
        <dbReference type="Proteomes" id="UP000032266"/>
    </source>
</evidence>
<dbReference type="Gene3D" id="3.30.70.1230">
    <property type="entry name" value="Nucleotide cyclase"/>
    <property type="match status" value="1"/>
</dbReference>
<keyword evidence="4" id="KW-0456">Lyase</keyword>
<evidence type="ECO:0000313" key="4">
    <source>
        <dbReference type="EMBL" id="AJQ96272.1"/>
    </source>
</evidence>
<dbReference type="EC" id="4.6.1.1" evidence="4"/>
<dbReference type="PROSITE" id="PS50125">
    <property type="entry name" value="GUANYLATE_CYCLASE_2"/>
    <property type="match status" value="1"/>
</dbReference>
<dbReference type="SMART" id="SM00044">
    <property type="entry name" value="CYCc"/>
    <property type="match status" value="1"/>
</dbReference>
<keyword evidence="1" id="KW-0812">Transmembrane</keyword>
<keyword evidence="1" id="KW-1133">Transmembrane helix</keyword>
<dbReference type="PANTHER" id="PTHR43081:SF1">
    <property type="entry name" value="ADENYLATE CYCLASE, TERMINAL-DIFFERENTIATION SPECIFIC"/>
    <property type="match status" value="1"/>
</dbReference>
<dbReference type="Gene3D" id="6.10.340.10">
    <property type="match status" value="1"/>
</dbReference>
<dbReference type="InterPro" id="IPR050697">
    <property type="entry name" value="Adenylyl/Guanylyl_Cyclase_3/4"/>
</dbReference>
<dbReference type="HOGENOM" id="CLU_042376_0_0_6"/>
<dbReference type="InterPro" id="IPR003660">
    <property type="entry name" value="HAMP_dom"/>
</dbReference>
<organism evidence="4 5">
    <name type="scientific">Gynuella sunshinyii YC6258</name>
    <dbReference type="NCBI Taxonomy" id="1445510"/>
    <lineage>
        <taxon>Bacteria</taxon>
        <taxon>Pseudomonadati</taxon>
        <taxon>Pseudomonadota</taxon>
        <taxon>Gammaproteobacteria</taxon>
        <taxon>Oceanospirillales</taxon>
        <taxon>Saccharospirillaceae</taxon>
        <taxon>Gynuella</taxon>
    </lineage>
</organism>
<dbReference type="GO" id="GO:0016020">
    <property type="term" value="C:membrane"/>
    <property type="evidence" value="ECO:0007669"/>
    <property type="project" value="InterPro"/>
</dbReference>
<evidence type="ECO:0000259" key="2">
    <source>
        <dbReference type="PROSITE" id="PS50125"/>
    </source>
</evidence>
<dbReference type="Proteomes" id="UP000032266">
    <property type="component" value="Chromosome"/>
</dbReference>
<dbReference type="AlphaFoldDB" id="A0A0C5VNN1"/>
<proteinExistence type="predicted"/>
<dbReference type="EMBL" id="CP007142">
    <property type="protein sequence ID" value="AJQ96272.1"/>
    <property type="molecule type" value="Genomic_DNA"/>
</dbReference>
<dbReference type="PATRIC" id="fig|1445510.3.peg.4206"/>
<dbReference type="SMART" id="SM00304">
    <property type="entry name" value="HAMP"/>
    <property type="match status" value="1"/>
</dbReference>
<keyword evidence="5" id="KW-1185">Reference proteome</keyword>
<accession>A0A0C5VNN1</accession>
<dbReference type="Pfam" id="PF00211">
    <property type="entry name" value="Guanylate_cyc"/>
    <property type="match status" value="1"/>
</dbReference>
<keyword evidence="1" id="KW-0472">Membrane</keyword>
<dbReference type="PROSITE" id="PS50885">
    <property type="entry name" value="HAMP"/>
    <property type="match status" value="1"/>
</dbReference>
<dbReference type="GO" id="GO:0035556">
    <property type="term" value="P:intracellular signal transduction"/>
    <property type="evidence" value="ECO:0007669"/>
    <property type="project" value="InterPro"/>
</dbReference>
<dbReference type="GO" id="GO:0004016">
    <property type="term" value="F:adenylate cyclase activity"/>
    <property type="evidence" value="ECO:0007669"/>
    <property type="project" value="UniProtKB-EC"/>
</dbReference>
<dbReference type="CDD" id="cd07302">
    <property type="entry name" value="CHD"/>
    <property type="match status" value="1"/>
</dbReference>
<gene>
    <name evidence="4" type="ORF">YC6258_04238</name>
</gene>
<dbReference type="PANTHER" id="PTHR43081">
    <property type="entry name" value="ADENYLATE CYCLASE, TERMINAL-DIFFERENTIATION SPECIFIC-RELATED"/>
    <property type="match status" value="1"/>
</dbReference>
<evidence type="ECO:0000259" key="3">
    <source>
        <dbReference type="PROSITE" id="PS50885"/>
    </source>
</evidence>
<reference evidence="4 5" key="1">
    <citation type="submission" date="2014-01" db="EMBL/GenBank/DDBJ databases">
        <title>Full genme sequencing of cellulolytic bacterium Gynuella sunshinyii YC6258T gen. nov., sp. nov.</title>
        <authorList>
            <person name="Khan H."/>
            <person name="Chung E.J."/>
            <person name="Chung Y.R."/>
        </authorList>
    </citation>
    <scope>NUCLEOTIDE SEQUENCE [LARGE SCALE GENOMIC DNA]</scope>
    <source>
        <strain evidence="4 5">YC6258</strain>
    </source>
</reference>